<keyword evidence="7" id="KW-1185">Reference proteome</keyword>
<dbReference type="PANTHER" id="PTHR43701:SF2">
    <property type="entry name" value="MEMBRANE TRANSPORTER PROTEIN YJNA-RELATED"/>
    <property type="match status" value="1"/>
</dbReference>
<evidence type="ECO:0000256" key="3">
    <source>
        <dbReference type="ARBA" id="ARBA00022989"/>
    </source>
</evidence>
<keyword evidence="5" id="KW-1003">Cell membrane</keyword>
<evidence type="ECO:0000256" key="4">
    <source>
        <dbReference type="ARBA" id="ARBA00023136"/>
    </source>
</evidence>
<sequence>MTISQLILLLAVGLMAGFVGGALGLGGGIIIVPALIYILHFSQHEAQGTSLMVLLFPVGIFAVINYYKAGYIDWKLSLILMLGVVIGSYFGSKVSINIPDDILKKIFGIFIILVGLKMILGK</sequence>
<dbReference type="Pfam" id="PF01925">
    <property type="entry name" value="TauE"/>
    <property type="match status" value="1"/>
</dbReference>
<keyword evidence="4 5" id="KW-0472">Membrane</keyword>
<feature type="transmembrane region" description="Helical" evidence="5">
    <location>
        <begin position="74"/>
        <end position="90"/>
    </location>
</feature>
<dbReference type="AlphaFoldDB" id="A0A7D3XKU7"/>
<comment type="subcellular location">
    <subcellularLocation>
        <location evidence="5">Cell membrane</location>
        <topology evidence="5">Multi-pass membrane protein</topology>
    </subcellularLocation>
    <subcellularLocation>
        <location evidence="1">Membrane</location>
        <topology evidence="1">Multi-pass membrane protein</topology>
    </subcellularLocation>
</comment>
<dbReference type="Proteomes" id="UP000500961">
    <property type="component" value="Chromosome"/>
</dbReference>
<protein>
    <recommendedName>
        <fullName evidence="5">Probable membrane transporter protein</fullName>
    </recommendedName>
</protein>
<comment type="similarity">
    <text evidence="5">Belongs to the 4-toluene sulfonate uptake permease (TSUP) (TC 2.A.102) family.</text>
</comment>
<accession>A0A7D3XKU7</accession>
<organism evidence="6 7">
    <name type="scientific">Tenuifilum thalassicum</name>
    <dbReference type="NCBI Taxonomy" id="2590900"/>
    <lineage>
        <taxon>Bacteria</taxon>
        <taxon>Pseudomonadati</taxon>
        <taxon>Bacteroidota</taxon>
        <taxon>Bacteroidia</taxon>
        <taxon>Bacteroidales</taxon>
        <taxon>Tenuifilaceae</taxon>
        <taxon>Tenuifilum</taxon>
    </lineage>
</organism>
<dbReference type="InterPro" id="IPR002781">
    <property type="entry name" value="TM_pro_TauE-like"/>
</dbReference>
<keyword evidence="3 5" id="KW-1133">Transmembrane helix</keyword>
<dbReference type="GO" id="GO:0005886">
    <property type="term" value="C:plasma membrane"/>
    <property type="evidence" value="ECO:0007669"/>
    <property type="project" value="UniProtKB-SubCell"/>
</dbReference>
<dbReference type="PANTHER" id="PTHR43701">
    <property type="entry name" value="MEMBRANE TRANSPORTER PROTEIN MJ0441-RELATED"/>
    <property type="match status" value="1"/>
</dbReference>
<dbReference type="EMBL" id="CP041345">
    <property type="protein sequence ID" value="QKG78876.1"/>
    <property type="molecule type" value="Genomic_DNA"/>
</dbReference>
<evidence type="ECO:0000313" key="6">
    <source>
        <dbReference type="EMBL" id="QKG78876.1"/>
    </source>
</evidence>
<feature type="transmembrane region" description="Helical" evidence="5">
    <location>
        <begin position="102"/>
        <end position="120"/>
    </location>
</feature>
<feature type="transmembrane region" description="Helical" evidence="5">
    <location>
        <begin position="51"/>
        <end position="68"/>
    </location>
</feature>
<dbReference type="KEGG" id="ttz:FHG85_00865"/>
<name>A0A7D3XKU7_9BACT</name>
<evidence type="ECO:0000256" key="5">
    <source>
        <dbReference type="RuleBase" id="RU363041"/>
    </source>
</evidence>
<reference evidence="6 7" key="1">
    <citation type="submission" date="2019-07" db="EMBL/GenBank/DDBJ databases">
        <title>Thalassofilum flectens gen. nov., sp. nov., a novel moderate thermophilic anaerobe from a shallow sea hot spring in Kunashir Island (Russia), representing a new family in the order Bacteroidales, and proposal of Thalassofilacea fam. nov.</title>
        <authorList>
            <person name="Kochetkova T.V."/>
            <person name="Podosokorskaya O.A."/>
            <person name="Novikov A."/>
            <person name="Elcheninov A.G."/>
            <person name="Toshchakov S.V."/>
            <person name="Kublanov I.V."/>
        </authorList>
    </citation>
    <scope>NUCLEOTIDE SEQUENCE [LARGE SCALE GENOMIC DNA]</scope>
    <source>
        <strain evidence="6 7">38-H</strain>
    </source>
</reference>
<dbReference type="InterPro" id="IPR051598">
    <property type="entry name" value="TSUP/Inactive_protease-like"/>
</dbReference>
<gene>
    <name evidence="6" type="ORF">FHG85_00865</name>
</gene>
<feature type="transmembrane region" description="Helical" evidence="5">
    <location>
        <begin position="6"/>
        <end position="39"/>
    </location>
</feature>
<dbReference type="RefSeq" id="WP_173072391.1">
    <property type="nucleotide sequence ID" value="NZ_CP041345.1"/>
</dbReference>
<evidence type="ECO:0000313" key="7">
    <source>
        <dbReference type="Proteomes" id="UP000500961"/>
    </source>
</evidence>
<evidence type="ECO:0000256" key="2">
    <source>
        <dbReference type="ARBA" id="ARBA00022692"/>
    </source>
</evidence>
<proteinExistence type="inferred from homology"/>
<evidence type="ECO:0000256" key="1">
    <source>
        <dbReference type="ARBA" id="ARBA00004141"/>
    </source>
</evidence>
<keyword evidence="2 5" id="KW-0812">Transmembrane</keyword>